<name>A0AAV0XWE4_9HEMI</name>
<evidence type="ECO:0000313" key="2">
    <source>
        <dbReference type="Proteomes" id="UP001160148"/>
    </source>
</evidence>
<dbReference type="EMBL" id="CARXXK010001074">
    <property type="protein sequence ID" value="CAI6372758.1"/>
    <property type="molecule type" value="Genomic_DNA"/>
</dbReference>
<gene>
    <name evidence="1" type="ORF">MEUPH1_LOCUS26585</name>
</gene>
<dbReference type="PANTHER" id="PTHR46289:SF17">
    <property type="entry name" value="HAT C-TERMINAL DIMERISATION DOMAIN-CONTAINING PROTEIN"/>
    <property type="match status" value="1"/>
</dbReference>
<reference evidence="1 2" key="1">
    <citation type="submission" date="2023-01" db="EMBL/GenBank/DDBJ databases">
        <authorList>
            <person name="Whitehead M."/>
        </authorList>
    </citation>
    <scope>NUCLEOTIDE SEQUENCE [LARGE SCALE GENOMIC DNA]</scope>
</reference>
<dbReference type="InterPro" id="IPR052958">
    <property type="entry name" value="IFN-induced_PKR_regulator"/>
</dbReference>
<organism evidence="1 2">
    <name type="scientific">Macrosiphum euphorbiae</name>
    <name type="common">potato aphid</name>
    <dbReference type="NCBI Taxonomy" id="13131"/>
    <lineage>
        <taxon>Eukaryota</taxon>
        <taxon>Metazoa</taxon>
        <taxon>Ecdysozoa</taxon>
        <taxon>Arthropoda</taxon>
        <taxon>Hexapoda</taxon>
        <taxon>Insecta</taxon>
        <taxon>Pterygota</taxon>
        <taxon>Neoptera</taxon>
        <taxon>Paraneoptera</taxon>
        <taxon>Hemiptera</taxon>
        <taxon>Sternorrhyncha</taxon>
        <taxon>Aphidomorpha</taxon>
        <taxon>Aphidoidea</taxon>
        <taxon>Aphididae</taxon>
        <taxon>Macrosiphini</taxon>
        <taxon>Macrosiphum</taxon>
    </lineage>
</organism>
<evidence type="ECO:0000313" key="1">
    <source>
        <dbReference type="EMBL" id="CAI6372758.1"/>
    </source>
</evidence>
<protein>
    <submittedName>
        <fullName evidence="1">Uncharacterized protein</fullName>
    </submittedName>
</protein>
<keyword evidence="2" id="KW-1185">Reference proteome</keyword>
<proteinExistence type="predicted"/>
<accession>A0AAV0XWE4</accession>
<comment type="caution">
    <text evidence="1">The sequence shown here is derived from an EMBL/GenBank/DDBJ whole genome shotgun (WGS) entry which is preliminary data.</text>
</comment>
<dbReference type="PANTHER" id="PTHR46289">
    <property type="entry name" value="52 KDA REPRESSOR OF THE INHIBITOR OF THE PROTEIN KINASE-LIKE PROTEIN-RELATED"/>
    <property type="match status" value="1"/>
</dbReference>
<dbReference type="AlphaFoldDB" id="A0AAV0XWE4"/>
<dbReference type="Proteomes" id="UP001160148">
    <property type="component" value="Unassembled WGS sequence"/>
</dbReference>
<sequence length="168" mass="19637">MVISNDSSESQPNKIELKALCATRWVERHESIITFQCLYKFILIAFEELEKDSNRETSYKATNFNSSVRRSKFLVSLEIVANLFAYTNTLNIQLQSSKQDLSMDKINIKNIIALFNSIRENPDNTFDSLFENAARKAQMFGEEIKIPRLRGQQTQRNNIIIRMIMDWF</sequence>